<accession>A0ABN3VQI1</accession>
<dbReference type="EMBL" id="BAAAVI010000004">
    <property type="protein sequence ID" value="GAA2850596.1"/>
    <property type="molecule type" value="Genomic_DNA"/>
</dbReference>
<name>A0ABN3VQI1_9ACTN</name>
<organism evidence="1 2">
    <name type="scientific">Streptosporangium fragile</name>
    <dbReference type="NCBI Taxonomy" id="46186"/>
    <lineage>
        <taxon>Bacteria</taxon>
        <taxon>Bacillati</taxon>
        <taxon>Actinomycetota</taxon>
        <taxon>Actinomycetes</taxon>
        <taxon>Streptosporangiales</taxon>
        <taxon>Streptosporangiaceae</taxon>
        <taxon>Streptosporangium</taxon>
    </lineage>
</organism>
<comment type="caution">
    <text evidence="1">The sequence shown here is derived from an EMBL/GenBank/DDBJ whole genome shotgun (WGS) entry which is preliminary data.</text>
</comment>
<sequence>MADVSRTGTNIDYEANRMLFRVVHEIAVRHAGASVPEVMAVLRLRLTGIPGLDDHGMRRIAEEISVGRDPSGL</sequence>
<reference evidence="1 2" key="1">
    <citation type="journal article" date="2019" name="Int. J. Syst. Evol. Microbiol.">
        <title>The Global Catalogue of Microorganisms (GCM) 10K type strain sequencing project: providing services to taxonomists for standard genome sequencing and annotation.</title>
        <authorList>
            <consortium name="The Broad Institute Genomics Platform"/>
            <consortium name="The Broad Institute Genome Sequencing Center for Infectious Disease"/>
            <person name="Wu L."/>
            <person name="Ma J."/>
        </authorList>
    </citation>
    <scope>NUCLEOTIDE SEQUENCE [LARGE SCALE GENOMIC DNA]</scope>
    <source>
        <strain evidence="1 2">JCM 6242</strain>
    </source>
</reference>
<gene>
    <name evidence="1" type="ORF">GCM10010517_08070</name>
</gene>
<protein>
    <recommendedName>
        <fullName evidence="3">ANTAR domain-containing protein</fullName>
    </recommendedName>
</protein>
<keyword evidence="2" id="KW-1185">Reference proteome</keyword>
<evidence type="ECO:0008006" key="3">
    <source>
        <dbReference type="Google" id="ProtNLM"/>
    </source>
</evidence>
<evidence type="ECO:0000313" key="2">
    <source>
        <dbReference type="Proteomes" id="UP001500831"/>
    </source>
</evidence>
<proteinExistence type="predicted"/>
<evidence type="ECO:0000313" key="1">
    <source>
        <dbReference type="EMBL" id="GAA2850596.1"/>
    </source>
</evidence>
<dbReference type="RefSeq" id="WP_344967946.1">
    <property type="nucleotide sequence ID" value="NZ_BAAAVI010000004.1"/>
</dbReference>
<dbReference type="Proteomes" id="UP001500831">
    <property type="component" value="Unassembled WGS sequence"/>
</dbReference>